<feature type="signal peptide" evidence="10">
    <location>
        <begin position="1"/>
        <end position="20"/>
    </location>
</feature>
<keyword evidence="13" id="KW-1185">Reference proteome</keyword>
<evidence type="ECO:0000259" key="11">
    <source>
        <dbReference type="PROSITE" id="PS51695"/>
    </source>
</evidence>
<reference evidence="12" key="1">
    <citation type="submission" date="2020-07" db="EMBL/GenBank/DDBJ databases">
        <authorList>
            <person name="Nieuwenhuis M."/>
            <person name="Van De Peppel L.J.J."/>
        </authorList>
    </citation>
    <scope>NUCLEOTIDE SEQUENCE</scope>
    <source>
        <strain evidence="12">AP01</strain>
        <tissue evidence="12">Mycelium</tissue>
    </source>
</reference>
<dbReference type="GO" id="GO:0004252">
    <property type="term" value="F:serine-type endopeptidase activity"/>
    <property type="evidence" value="ECO:0007669"/>
    <property type="project" value="InterPro"/>
</dbReference>
<feature type="chain" id="PRO_5040264770" description="Peptidase S53 domain-containing protein" evidence="10">
    <location>
        <begin position="21"/>
        <end position="641"/>
    </location>
</feature>
<dbReference type="Pfam" id="PF09286">
    <property type="entry name" value="Pro-kuma_activ"/>
    <property type="match status" value="1"/>
</dbReference>
<dbReference type="GO" id="GO:0005576">
    <property type="term" value="C:extracellular region"/>
    <property type="evidence" value="ECO:0007669"/>
    <property type="project" value="UniProtKB-SubCell"/>
</dbReference>
<evidence type="ECO:0000256" key="6">
    <source>
        <dbReference type="ARBA" id="ARBA00022825"/>
    </source>
</evidence>
<dbReference type="Gene3D" id="3.40.50.200">
    <property type="entry name" value="Peptidase S8/S53 domain"/>
    <property type="match status" value="1"/>
</dbReference>
<dbReference type="InterPro" id="IPR050819">
    <property type="entry name" value="Tripeptidyl-peptidase_I"/>
</dbReference>
<dbReference type="AlphaFoldDB" id="A0A9P7GCC3"/>
<evidence type="ECO:0000256" key="4">
    <source>
        <dbReference type="ARBA" id="ARBA00022723"/>
    </source>
</evidence>
<organism evidence="12 13">
    <name type="scientific">Asterophora parasitica</name>
    <dbReference type="NCBI Taxonomy" id="117018"/>
    <lineage>
        <taxon>Eukaryota</taxon>
        <taxon>Fungi</taxon>
        <taxon>Dikarya</taxon>
        <taxon>Basidiomycota</taxon>
        <taxon>Agaricomycotina</taxon>
        <taxon>Agaricomycetes</taxon>
        <taxon>Agaricomycetidae</taxon>
        <taxon>Agaricales</taxon>
        <taxon>Tricholomatineae</taxon>
        <taxon>Lyophyllaceae</taxon>
        <taxon>Asterophora</taxon>
    </lineage>
</organism>
<evidence type="ECO:0000313" key="12">
    <source>
        <dbReference type="EMBL" id="KAG5646730.1"/>
    </source>
</evidence>
<dbReference type="EMBL" id="JABCKV010000017">
    <property type="protein sequence ID" value="KAG5646730.1"/>
    <property type="molecule type" value="Genomic_DNA"/>
</dbReference>
<accession>A0A9P7GCC3</accession>
<evidence type="ECO:0000256" key="1">
    <source>
        <dbReference type="ARBA" id="ARBA00001913"/>
    </source>
</evidence>
<dbReference type="GO" id="GO:0046872">
    <property type="term" value="F:metal ion binding"/>
    <property type="evidence" value="ECO:0007669"/>
    <property type="project" value="UniProtKB-KW"/>
</dbReference>
<dbReference type="GO" id="GO:0006508">
    <property type="term" value="P:proteolysis"/>
    <property type="evidence" value="ECO:0007669"/>
    <property type="project" value="UniProtKB-KW"/>
</dbReference>
<dbReference type="CDD" id="cd11377">
    <property type="entry name" value="Pro-peptidase_S53"/>
    <property type="match status" value="1"/>
</dbReference>
<evidence type="ECO:0000256" key="7">
    <source>
        <dbReference type="ARBA" id="ARBA00022837"/>
    </source>
</evidence>
<dbReference type="InterPro" id="IPR036852">
    <property type="entry name" value="Peptidase_S8/S53_dom_sf"/>
</dbReference>
<evidence type="ECO:0000256" key="5">
    <source>
        <dbReference type="ARBA" id="ARBA00022801"/>
    </source>
</evidence>
<evidence type="ECO:0000256" key="2">
    <source>
        <dbReference type="ARBA" id="ARBA00004239"/>
    </source>
</evidence>
<dbReference type="OrthoDB" id="409122at2759"/>
<dbReference type="SMART" id="SM00944">
    <property type="entry name" value="Pro-kuma_activ"/>
    <property type="match status" value="1"/>
</dbReference>
<keyword evidence="6" id="KW-0720">Serine protease</keyword>
<name>A0A9P7GCC3_9AGAR</name>
<comment type="cofactor">
    <cofactor evidence="1">
        <name>Ca(2+)</name>
        <dbReference type="ChEBI" id="CHEBI:29108"/>
    </cofactor>
</comment>
<keyword evidence="7" id="KW-0106">Calcium</keyword>
<dbReference type="PROSITE" id="PS51695">
    <property type="entry name" value="SEDOLISIN"/>
    <property type="match status" value="1"/>
</dbReference>
<evidence type="ECO:0000313" key="13">
    <source>
        <dbReference type="Proteomes" id="UP000775547"/>
    </source>
</evidence>
<dbReference type="PANTHER" id="PTHR14218">
    <property type="entry name" value="PROTEASE S8 TRIPEPTIDYL PEPTIDASE I CLN2"/>
    <property type="match status" value="1"/>
</dbReference>
<keyword evidence="8" id="KW-0865">Zymogen</keyword>
<protein>
    <recommendedName>
        <fullName evidence="11">Peptidase S53 domain-containing protein</fullName>
    </recommendedName>
</protein>
<comment type="caution">
    <text evidence="12">The sequence shown here is derived from an EMBL/GenBank/DDBJ whole genome shotgun (WGS) entry which is preliminary data.</text>
</comment>
<dbReference type="SUPFAM" id="SSF54897">
    <property type="entry name" value="Protease propeptides/inhibitors"/>
    <property type="match status" value="1"/>
</dbReference>
<dbReference type="InterPro" id="IPR015366">
    <property type="entry name" value="S53_propep"/>
</dbReference>
<keyword evidence="4" id="KW-0479">Metal-binding</keyword>
<keyword evidence="3" id="KW-0645">Protease</keyword>
<evidence type="ECO:0000256" key="10">
    <source>
        <dbReference type="SAM" id="SignalP"/>
    </source>
</evidence>
<sequence length="641" mass="69427">MRLQLFILLGVFLAPGLGNANPHTTRGLIVHEKRASHPNLSLTRRLEPDTPLPLRIALKQQNLDRLSDLLQEVSDPQSPSYGQHWTPEKVVRTFAPPDSAASAVRRWLEASGVEPARIRRSANQAWVEVKGATAGEVERILGTKYHVYKRDTGGEHIVSDSYSLPRSISAVVDFITPTIQPDVKLDEVYTHARRQAGPAPEIVHAKRAASATKPGAPTGCDTLVTPNCLRSLYNITYVPKATNRNTFGVVNYYSNVYLQSDLDTFFRNYSPALVGKSPQLISIDGGSLDQDATTGVGEAGWVLQYAMSLVQPQPVKLLQLGNAQTGEFRSFNEWLDAVDGSYCTYKGGDDLTYDPTLPNPLPGGLDKHDCGTVKAPYVVSNSQATHEYAFSQFYLERQCAEFGKLGLLGTTVIYSAGNVGTAGTQSGYCLDKNGSMNPNATLFNPSWPASCPFITAVGGTQVKKGSAAVPGAEEVWNQEIIPGFFQSGGGGFSNRFSTPAYQKTAVQSYLQKLKKSDPAHLKLFNNQGRGYPDLSVNANSFLNVDGGEISVDSGTSGGVPTVAAIITLVNDARLAAGKKPVGFINPTVRNPRTVCISRFPYQSFFRSTLLVSRAHSTTSYLAPIKAAEAYKVNEVEASKRE</sequence>
<dbReference type="GO" id="GO:0008240">
    <property type="term" value="F:tripeptidyl-peptidase activity"/>
    <property type="evidence" value="ECO:0007669"/>
    <property type="project" value="TreeGrafter"/>
</dbReference>
<reference evidence="12" key="2">
    <citation type="submission" date="2021-10" db="EMBL/GenBank/DDBJ databases">
        <title>Phylogenomics reveals ancestral predisposition of the termite-cultivated fungus Termitomyces towards a domesticated lifestyle.</title>
        <authorList>
            <person name="Auxier B."/>
            <person name="Grum-Grzhimaylo A."/>
            <person name="Cardenas M.E."/>
            <person name="Lodge J.D."/>
            <person name="Laessoe T."/>
            <person name="Pedersen O."/>
            <person name="Smith M.E."/>
            <person name="Kuyper T.W."/>
            <person name="Franco-Molano E.A."/>
            <person name="Baroni T.J."/>
            <person name="Aanen D.K."/>
        </authorList>
    </citation>
    <scope>NUCLEOTIDE SEQUENCE</scope>
    <source>
        <strain evidence="12">AP01</strain>
        <tissue evidence="12">Mycelium</tissue>
    </source>
</reference>
<evidence type="ECO:0000256" key="9">
    <source>
        <dbReference type="PROSITE-ProRule" id="PRU01032"/>
    </source>
</evidence>
<feature type="domain" description="Peptidase S53" evidence="11">
    <location>
        <begin position="223"/>
        <end position="641"/>
    </location>
</feature>
<dbReference type="CDD" id="cd04056">
    <property type="entry name" value="Peptidases_S53"/>
    <property type="match status" value="1"/>
</dbReference>
<dbReference type="PANTHER" id="PTHR14218:SF19">
    <property type="entry name" value="SERINE PROTEASE AORO, PUTATIVE (AFU_ORTHOLOGUE AFUA_6G10250)-RELATED"/>
    <property type="match status" value="1"/>
</dbReference>
<keyword evidence="10" id="KW-0732">Signal</keyword>
<evidence type="ECO:0000256" key="3">
    <source>
        <dbReference type="ARBA" id="ARBA00022670"/>
    </source>
</evidence>
<proteinExistence type="predicted"/>
<comment type="subcellular location">
    <subcellularLocation>
        <location evidence="2">Secreted</location>
        <location evidence="2">Extracellular space</location>
    </subcellularLocation>
</comment>
<dbReference type="InterPro" id="IPR030400">
    <property type="entry name" value="Sedolisin_dom"/>
</dbReference>
<evidence type="ECO:0000256" key="8">
    <source>
        <dbReference type="ARBA" id="ARBA00023145"/>
    </source>
</evidence>
<dbReference type="SUPFAM" id="SSF52743">
    <property type="entry name" value="Subtilisin-like"/>
    <property type="match status" value="1"/>
</dbReference>
<dbReference type="Proteomes" id="UP000775547">
    <property type="component" value="Unassembled WGS sequence"/>
</dbReference>
<comment type="caution">
    <text evidence="9">Lacks conserved residue(s) required for the propagation of feature annotation.</text>
</comment>
<keyword evidence="5" id="KW-0378">Hydrolase</keyword>
<gene>
    <name evidence="12" type="ORF">DXG03_002412</name>
</gene>